<dbReference type="PANTHER" id="PTHR45835">
    <property type="entry name" value="YALI0A06105P"/>
    <property type="match status" value="1"/>
</dbReference>
<sequence length="169" mass="19213">FSVILVVVDRFTKGAHFGALPSSCSAHKVASFFIDIVTAYHPKTDGQTEVLNRVLEQYLRAFVHDKPSQWFSFLSLAEWSYNTSVHSATGVSPFEATFGKPPPSLPSYLAVLQCRLAKAQAAMKKQADSHRRDVQFNVGDWVFVRLRPYRQTSLQPHYTKLFKHFYGPF</sequence>
<evidence type="ECO:0000259" key="1">
    <source>
        <dbReference type="PROSITE" id="PS50994"/>
    </source>
</evidence>
<dbReference type="GO" id="GO:0015074">
    <property type="term" value="P:DNA integration"/>
    <property type="evidence" value="ECO:0007669"/>
    <property type="project" value="InterPro"/>
</dbReference>
<name>A0A0B2RHJ2_GLYSO</name>
<dbReference type="PROSITE" id="PS50994">
    <property type="entry name" value="INTEGRASE"/>
    <property type="match status" value="1"/>
</dbReference>
<dbReference type="Proteomes" id="UP000053555">
    <property type="component" value="Unassembled WGS sequence"/>
</dbReference>
<accession>A0A0B2RHJ2</accession>
<dbReference type="AlphaFoldDB" id="A0A0B2RHJ2"/>
<evidence type="ECO:0000313" key="2">
    <source>
        <dbReference type="EMBL" id="KHN31759.1"/>
    </source>
</evidence>
<proteinExistence type="predicted"/>
<feature type="non-terminal residue" evidence="2">
    <location>
        <position position="1"/>
    </location>
</feature>
<dbReference type="InterPro" id="IPR012337">
    <property type="entry name" value="RNaseH-like_sf"/>
</dbReference>
<gene>
    <name evidence="2" type="ORF">glysoja_044323</name>
</gene>
<organism evidence="2">
    <name type="scientific">Glycine soja</name>
    <name type="common">Wild soybean</name>
    <dbReference type="NCBI Taxonomy" id="3848"/>
    <lineage>
        <taxon>Eukaryota</taxon>
        <taxon>Viridiplantae</taxon>
        <taxon>Streptophyta</taxon>
        <taxon>Embryophyta</taxon>
        <taxon>Tracheophyta</taxon>
        <taxon>Spermatophyta</taxon>
        <taxon>Magnoliopsida</taxon>
        <taxon>eudicotyledons</taxon>
        <taxon>Gunneridae</taxon>
        <taxon>Pentapetalae</taxon>
        <taxon>rosids</taxon>
        <taxon>fabids</taxon>
        <taxon>Fabales</taxon>
        <taxon>Fabaceae</taxon>
        <taxon>Papilionoideae</taxon>
        <taxon>50 kb inversion clade</taxon>
        <taxon>NPAAA clade</taxon>
        <taxon>indigoferoid/millettioid clade</taxon>
        <taxon>Phaseoleae</taxon>
        <taxon>Glycine</taxon>
        <taxon>Glycine subgen. Soja</taxon>
    </lineage>
</organism>
<reference evidence="2" key="1">
    <citation type="submission" date="2014-07" db="EMBL/GenBank/DDBJ databases">
        <title>Identification of a novel salt tolerance gene in wild soybean by whole-genome sequencing.</title>
        <authorList>
            <person name="Lam H.-M."/>
            <person name="Qi X."/>
            <person name="Li M.-W."/>
            <person name="Liu X."/>
            <person name="Xie M."/>
            <person name="Ni M."/>
            <person name="Xu X."/>
        </authorList>
    </citation>
    <scope>NUCLEOTIDE SEQUENCE [LARGE SCALE GENOMIC DNA]</scope>
    <source>
        <tissue evidence="2">Root</tissue>
    </source>
</reference>
<dbReference type="SUPFAM" id="SSF53098">
    <property type="entry name" value="Ribonuclease H-like"/>
    <property type="match status" value="1"/>
</dbReference>
<dbReference type="InterPro" id="IPR001584">
    <property type="entry name" value="Integrase_cat-core"/>
</dbReference>
<dbReference type="InterPro" id="IPR036397">
    <property type="entry name" value="RNaseH_sf"/>
</dbReference>
<feature type="domain" description="Integrase catalytic" evidence="1">
    <location>
        <begin position="1"/>
        <end position="101"/>
    </location>
</feature>
<protein>
    <submittedName>
        <fullName evidence="2">Retrotransposable element Tf2 155 kDa protein type 1</fullName>
    </submittedName>
</protein>
<dbReference type="Gene3D" id="3.30.420.10">
    <property type="entry name" value="Ribonuclease H-like superfamily/Ribonuclease H"/>
    <property type="match status" value="1"/>
</dbReference>
<dbReference type="PANTHER" id="PTHR45835:SF99">
    <property type="entry name" value="CHROMO DOMAIN-CONTAINING PROTEIN-RELATED"/>
    <property type="match status" value="1"/>
</dbReference>
<dbReference type="EMBL" id="KN650671">
    <property type="protein sequence ID" value="KHN31759.1"/>
    <property type="molecule type" value="Genomic_DNA"/>
</dbReference>
<feature type="non-terminal residue" evidence="2">
    <location>
        <position position="169"/>
    </location>
</feature>
<dbReference type="GO" id="GO:0003676">
    <property type="term" value="F:nucleic acid binding"/>
    <property type="evidence" value="ECO:0007669"/>
    <property type="project" value="InterPro"/>
</dbReference>